<evidence type="ECO:0000313" key="5">
    <source>
        <dbReference type="Proteomes" id="UP001156903"/>
    </source>
</evidence>
<dbReference type="CDD" id="cd03443">
    <property type="entry name" value="PaaI_thioesterase"/>
    <property type="match status" value="1"/>
</dbReference>
<reference evidence="5" key="1">
    <citation type="journal article" date="2019" name="Int. J. Syst. Evol. Microbiol.">
        <title>The Global Catalogue of Microorganisms (GCM) 10K type strain sequencing project: providing services to taxonomists for standard genome sequencing and annotation.</title>
        <authorList>
            <consortium name="The Broad Institute Genomics Platform"/>
            <consortium name="The Broad Institute Genome Sequencing Center for Infectious Disease"/>
            <person name="Wu L."/>
            <person name="Ma J."/>
        </authorList>
    </citation>
    <scope>NUCLEOTIDE SEQUENCE [LARGE SCALE GENOMIC DNA]</scope>
    <source>
        <strain evidence="5">NBRC 109341</strain>
    </source>
</reference>
<protein>
    <submittedName>
        <fullName evidence="4">Esterase</fullName>
    </submittedName>
</protein>
<comment type="caution">
    <text evidence="4">The sequence shown here is derived from an EMBL/GenBank/DDBJ whole genome shotgun (WGS) entry which is preliminary data.</text>
</comment>
<dbReference type="InterPro" id="IPR029069">
    <property type="entry name" value="HotDog_dom_sf"/>
</dbReference>
<evidence type="ECO:0000256" key="1">
    <source>
        <dbReference type="ARBA" id="ARBA00008324"/>
    </source>
</evidence>
<dbReference type="Proteomes" id="UP001156903">
    <property type="component" value="Unassembled WGS sequence"/>
</dbReference>
<organism evidence="4 5">
    <name type="scientific">Hydrogenophaga electricum</name>
    <dbReference type="NCBI Taxonomy" id="1230953"/>
    <lineage>
        <taxon>Bacteria</taxon>
        <taxon>Pseudomonadati</taxon>
        <taxon>Pseudomonadota</taxon>
        <taxon>Betaproteobacteria</taxon>
        <taxon>Burkholderiales</taxon>
        <taxon>Comamonadaceae</taxon>
        <taxon>Hydrogenophaga</taxon>
    </lineage>
</organism>
<keyword evidence="2" id="KW-0378">Hydrolase</keyword>
<dbReference type="Gene3D" id="3.10.129.10">
    <property type="entry name" value="Hotdog Thioesterase"/>
    <property type="match status" value="1"/>
</dbReference>
<dbReference type="EMBL" id="BSPB01000004">
    <property type="protein sequence ID" value="GLS13329.1"/>
    <property type="molecule type" value="Genomic_DNA"/>
</dbReference>
<keyword evidence="5" id="KW-1185">Reference proteome</keyword>
<feature type="domain" description="Thioesterase" evidence="3">
    <location>
        <begin position="28"/>
        <end position="105"/>
    </location>
</feature>
<name>A0ABQ6BZK9_9BURK</name>
<accession>A0ABQ6BZK9</accession>
<proteinExistence type="inferred from homology"/>
<sequence>MGVEVVEVGPDYLKGRLPVDGRTRQPAGVLHGGMSVVLAETLASWGAACTVDPQRFHCVGQEINANHVRAAQRGWVYGTARPLHIGRTSQIWEVHIHDEAGRLVCVSRMTAAVLATASRYQQVSATPSTGD</sequence>
<evidence type="ECO:0000259" key="3">
    <source>
        <dbReference type="Pfam" id="PF03061"/>
    </source>
</evidence>
<dbReference type="InterPro" id="IPR006683">
    <property type="entry name" value="Thioestr_dom"/>
</dbReference>
<evidence type="ECO:0000256" key="2">
    <source>
        <dbReference type="ARBA" id="ARBA00022801"/>
    </source>
</evidence>
<dbReference type="SUPFAM" id="SSF54637">
    <property type="entry name" value="Thioesterase/thiol ester dehydrase-isomerase"/>
    <property type="match status" value="1"/>
</dbReference>
<dbReference type="RefSeq" id="WP_284306758.1">
    <property type="nucleotide sequence ID" value="NZ_BSPB01000004.1"/>
</dbReference>
<evidence type="ECO:0000313" key="4">
    <source>
        <dbReference type="EMBL" id="GLS13329.1"/>
    </source>
</evidence>
<dbReference type="Pfam" id="PF03061">
    <property type="entry name" value="4HBT"/>
    <property type="match status" value="1"/>
</dbReference>
<gene>
    <name evidence="4" type="ORF">GCM10007935_07580</name>
</gene>
<dbReference type="InterPro" id="IPR003736">
    <property type="entry name" value="PAAI_dom"/>
</dbReference>
<dbReference type="PANTHER" id="PTHR43240">
    <property type="entry name" value="1,4-DIHYDROXY-2-NAPHTHOYL-COA THIOESTERASE 1"/>
    <property type="match status" value="1"/>
</dbReference>
<comment type="similarity">
    <text evidence="1">Belongs to the thioesterase PaaI family.</text>
</comment>
<dbReference type="PANTHER" id="PTHR43240:SF5">
    <property type="entry name" value="1,4-DIHYDROXY-2-NAPHTHOYL-COA THIOESTERASE 1"/>
    <property type="match status" value="1"/>
</dbReference>
<dbReference type="NCBIfam" id="TIGR00369">
    <property type="entry name" value="unchar_dom_1"/>
    <property type="match status" value="1"/>
</dbReference>